<keyword evidence="2" id="KW-1185">Reference proteome</keyword>
<sequence length="226" mass="24451">MCRWRGLASKDPHRFLVALAPARPRYVAGTGTTPLPALDLRGRPAADAPDGAQTITRTADHTDRPQALIVISSASQLPFAEPRGESLSIGWSLVELAAVLERFEDTHEFILATPDGRVHTLDINVLALAMEGGKDLGLETAAITVRQGVGKSGPAQLRDKHPELVARRGSELALLRRHRSLSDAFSLADIDFMYAPAGTRRWSTSTTTRSWASCSMRSGRTTSRSA</sequence>
<protein>
    <submittedName>
        <fullName evidence="1">Uncharacterized protein</fullName>
    </submittedName>
</protein>
<dbReference type="Gene3D" id="3.40.50.880">
    <property type="match status" value="1"/>
</dbReference>
<organism evidence="1 2">
    <name type="scientific">Brachybacterium huguangmaarense</name>
    <dbReference type="NCBI Taxonomy" id="1652028"/>
    <lineage>
        <taxon>Bacteria</taxon>
        <taxon>Bacillati</taxon>
        <taxon>Actinomycetota</taxon>
        <taxon>Actinomycetes</taxon>
        <taxon>Micrococcales</taxon>
        <taxon>Dermabacteraceae</taxon>
        <taxon>Brachybacterium</taxon>
    </lineage>
</organism>
<proteinExistence type="predicted"/>
<reference evidence="1" key="1">
    <citation type="submission" date="2022-10" db="EMBL/GenBank/DDBJ databases">
        <title>Whole-Genome Sequencing of Brachybacterium huguangmaarense BRM-3, Isolated from Betula schmidtii.</title>
        <authorList>
            <person name="Haam D."/>
        </authorList>
    </citation>
    <scope>NUCLEOTIDE SEQUENCE</scope>
    <source>
        <strain evidence="1">BRM-3</strain>
    </source>
</reference>
<evidence type="ECO:0000313" key="1">
    <source>
        <dbReference type="EMBL" id="UYG16913.1"/>
    </source>
</evidence>
<accession>A0ABY6G144</accession>
<evidence type="ECO:0000313" key="2">
    <source>
        <dbReference type="Proteomes" id="UP001164305"/>
    </source>
</evidence>
<dbReference type="Proteomes" id="UP001164305">
    <property type="component" value="Chromosome"/>
</dbReference>
<name>A0ABY6G144_9MICO</name>
<gene>
    <name evidence="1" type="ORF">BRM3_00280</name>
</gene>
<dbReference type="RefSeq" id="WP_263594125.1">
    <property type="nucleotide sequence ID" value="NZ_CP107020.1"/>
</dbReference>
<dbReference type="EMBL" id="CP107020">
    <property type="protein sequence ID" value="UYG16913.1"/>
    <property type="molecule type" value="Genomic_DNA"/>
</dbReference>
<dbReference type="InterPro" id="IPR029062">
    <property type="entry name" value="Class_I_gatase-like"/>
</dbReference>